<evidence type="ECO:0000256" key="1">
    <source>
        <dbReference type="SAM" id="MobiDB-lite"/>
    </source>
</evidence>
<dbReference type="PROSITE" id="PS51318">
    <property type="entry name" value="TAT"/>
    <property type="match status" value="1"/>
</dbReference>
<keyword evidence="3" id="KW-1185">Reference proteome</keyword>
<gene>
    <name evidence="2" type="ORF">SAMN05444342_2050</name>
</gene>
<protein>
    <submittedName>
        <fullName evidence="2">Uncharacterized protein</fullName>
    </submittedName>
</protein>
<sequence length="484" mass="52317">MRGTNRNRGKLKRRGYLKGIAATGIGAGAVSKFSGATNAATDDVVQADGDNVYLIFGVDTDSTDLESWLADHKNDLQTSSQESSSQVIQYQEVSQLNVNQQKYAVAISIDGGEADAIQRTYQNNQNVQAGKAWSKNAKADHKKQTFKDVKNAYIIFAHETESSEFSGWVVSDDEYQSEQSADAEIDQEQEVDQVNYSSQSRAVAVAEGGSYARSYQRSYQLNENVQDAEALAKNVGDGDNQSADSSVDQSQEVNQLNYNKQGVAVALAVGEGSTAKAWQISCQFNRNKQIAKATALNFDLTPVSEYMSTAKMTGDYSDSDVKRTSDGSMQANKQGAESEIDQFQDVSQRNSSVQNAALAVALNGSESTATQASYQGNFNAQIASATSVNVDEGALQIEGVVKGTDAKGDGSWAVAYDKGHNQVNTQKAISEIVQEQYIEQLNVNEQNSAIAFSMDDGNATAEQLNYQRNENVQYAESNAGNCQS</sequence>
<dbReference type="AlphaFoldDB" id="A0A1M6UCT5"/>
<name>A0A1M6UCT5_HALPU</name>
<accession>A0A1M6UCT5</accession>
<dbReference type="EMBL" id="FRAN01000002">
    <property type="protein sequence ID" value="SHK66980.1"/>
    <property type="molecule type" value="Genomic_DNA"/>
</dbReference>
<evidence type="ECO:0000313" key="2">
    <source>
        <dbReference type="EMBL" id="SHK66980.1"/>
    </source>
</evidence>
<proteinExistence type="predicted"/>
<dbReference type="InterPro" id="IPR006311">
    <property type="entry name" value="TAT_signal"/>
</dbReference>
<organism evidence="2 3">
    <name type="scientific">Haladaptatus paucihalophilus DX253</name>
    <dbReference type="NCBI Taxonomy" id="797209"/>
    <lineage>
        <taxon>Archaea</taxon>
        <taxon>Methanobacteriati</taxon>
        <taxon>Methanobacteriota</taxon>
        <taxon>Stenosarchaea group</taxon>
        <taxon>Halobacteria</taxon>
        <taxon>Halobacteriales</taxon>
        <taxon>Haladaptataceae</taxon>
        <taxon>Haladaptatus</taxon>
    </lineage>
</organism>
<evidence type="ECO:0000313" key="3">
    <source>
        <dbReference type="Proteomes" id="UP000184203"/>
    </source>
</evidence>
<reference evidence="3" key="1">
    <citation type="submission" date="2016-11" db="EMBL/GenBank/DDBJ databases">
        <authorList>
            <person name="Varghese N."/>
            <person name="Submissions S."/>
        </authorList>
    </citation>
    <scope>NUCLEOTIDE SEQUENCE [LARGE SCALE GENOMIC DNA]</scope>
    <source>
        <strain evidence="3">DX253</strain>
    </source>
</reference>
<feature type="compositionally biased region" description="Polar residues" evidence="1">
    <location>
        <begin position="326"/>
        <end position="335"/>
    </location>
</feature>
<feature type="region of interest" description="Disordered" evidence="1">
    <location>
        <begin position="313"/>
        <end position="336"/>
    </location>
</feature>
<dbReference type="Proteomes" id="UP000184203">
    <property type="component" value="Unassembled WGS sequence"/>
</dbReference>